<keyword evidence="4" id="KW-1185">Reference proteome</keyword>
<evidence type="ECO:0000313" key="4">
    <source>
        <dbReference type="Proteomes" id="UP001231941"/>
    </source>
</evidence>
<evidence type="ECO:0000256" key="1">
    <source>
        <dbReference type="SAM" id="SignalP"/>
    </source>
</evidence>
<dbReference type="InterPro" id="IPR003709">
    <property type="entry name" value="VanY-like_core_dom"/>
</dbReference>
<dbReference type="SUPFAM" id="SSF55166">
    <property type="entry name" value="Hedgehog/DD-peptidase"/>
    <property type="match status" value="1"/>
</dbReference>
<dbReference type="Proteomes" id="UP001231941">
    <property type="component" value="Unassembled WGS sequence"/>
</dbReference>
<protein>
    <submittedName>
        <fullName evidence="3">M15 family metallopeptidase</fullName>
    </submittedName>
</protein>
<dbReference type="Gene3D" id="3.30.1380.10">
    <property type="match status" value="1"/>
</dbReference>
<dbReference type="PANTHER" id="PTHR34385">
    <property type="entry name" value="D-ALANYL-D-ALANINE CARBOXYPEPTIDASE"/>
    <property type="match status" value="1"/>
</dbReference>
<dbReference type="CDD" id="cd14852">
    <property type="entry name" value="LD-carboxypeptidase"/>
    <property type="match status" value="1"/>
</dbReference>
<sequence>MINSRLLTYSMNAVVSCSILLTGCANTIPSNDYIPDSQAQEEVDQPSQNNNDKKTMQVGSIFFNDQEMILSPGSSYSLDLYSLTTDETEIEINSMDIDFDIQPANLAFIDDNGLLSISNEANIGNQIDVSAVYEGFTAHLTITVKYSIEDTIVASNDGIPQVTNQESTAVLVNKQRSLQENYVPNDLVQPNIPFSFAGESEKKWLRQEAATALEQLFAKAEQNQIELNAVSGYRSYLTQQSIFNWNVQEQGEEQARRYSAYPGTSEHQTGLAMDVSSPSVNNALHESLGDTKEGQWLAEHAAEFGFIIRYPQDKEHITGYAYEPWHLRYVGKEIAADIMEQGITLEEYFNDAIPVNNP</sequence>
<organism evidence="3 4">
    <name type="scientific">Chengkuizengella axinellae</name>
    <dbReference type="NCBI Taxonomy" id="3064388"/>
    <lineage>
        <taxon>Bacteria</taxon>
        <taxon>Bacillati</taxon>
        <taxon>Bacillota</taxon>
        <taxon>Bacilli</taxon>
        <taxon>Bacillales</taxon>
        <taxon>Paenibacillaceae</taxon>
        <taxon>Chengkuizengella</taxon>
    </lineage>
</organism>
<evidence type="ECO:0000259" key="2">
    <source>
        <dbReference type="Pfam" id="PF02557"/>
    </source>
</evidence>
<dbReference type="EMBL" id="JAVAMP010000006">
    <property type="protein sequence ID" value="MDP5275142.1"/>
    <property type="molecule type" value="Genomic_DNA"/>
</dbReference>
<feature type="domain" description="D-alanyl-D-alanine carboxypeptidase-like core" evidence="2">
    <location>
        <begin position="203"/>
        <end position="332"/>
    </location>
</feature>
<name>A0ABT9J0N5_9BACL</name>
<feature type="chain" id="PRO_5046784418" evidence="1">
    <location>
        <begin position="28"/>
        <end position="358"/>
    </location>
</feature>
<dbReference type="InterPro" id="IPR058193">
    <property type="entry name" value="VanY/YodJ_core_dom"/>
</dbReference>
<gene>
    <name evidence="3" type="ORF">Q5Y73_13580</name>
</gene>
<dbReference type="RefSeq" id="WP_305992454.1">
    <property type="nucleotide sequence ID" value="NZ_JAVAMP010000006.1"/>
</dbReference>
<feature type="signal peptide" evidence="1">
    <location>
        <begin position="1"/>
        <end position="27"/>
    </location>
</feature>
<keyword evidence="1" id="KW-0732">Signal</keyword>
<dbReference type="InterPro" id="IPR009045">
    <property type="entry name" value="Zn_M74/Hedgehog-like"/>
</dbReference>
<dbReference type="InterPro" id="IPR052179">
    <property type="entry name" value="DD-CPase-like"/>
</dbReference>
<dbReference type="Pfam" id="PF02557">
    <property type="entry name" value="VanY"/>
    <property type="match status" value="1"/>
</dbReference>
<evidence type="ECO:0000313" key="3">
    <source>
        <dbReference type="EMBL" id="MDP5275142.1"/>
    </source>
</evidence>
<dbReference type="PANTHER" id="PTHR34385:SF1">
    <property type="entry name" value="PEPTIDOGLYCAN L-ALANYL-D-GLUTAMATE ENDOPEPTIDASE CWLK"/>
    <property type="match status" value="1"/>
</dbReference>
<accession>A0ABT9J0N5</accession>
<reference evidence="3 4" key="1">
    <citation type="submission" date="2023-08" db="EMBL/GenBank/DDBJ databases">
        <authorList>
            <person name="Park J.-S."/>
        </authorList>
    </citation>
    <scope>NUCLEOTIDE SEQUENCE [LARGE SCALE GENOMIC DNA]</scope>
    <source>
        <strain evidence="3 4">2205SS18-9</strain>
    </source>
</reference>
<comment type="caution">
    <text evidence="3">The sequence shown here is derived from an EMBL/GenBank/DDBJ whole genome shotgun (WGS) entry which is preliminary data.</text>
</comment>
<proteinExistence type="predicted"/>
<dbReference type="PROSITE" id="PS51257">
    <property type="entry name" value="PROKAR_LIPOPROTEIN"/>
    <property type="match status" value="1"/>
</dbReference>